<evidence type="ECO:0008006" key="8">
    <source>
        <dbReference type="Google" id="ProtNLM"/>
    </source>
</evidence>
<dbReference type="NCBIfam" id="TIGR01643">
    <property type="entry name" value="YD_repeat_2x"/>
    <property type="match status" value="1"/>
</dbReference>
<feature type="domain" description="Teneurin-like YD-shell" evidence="5">
    <location>
        <begin position="593"/>
        <end position="882"/>
    </location>
</feature>
<dbReference type="EMBL" id="PDNW01000006">
    <property type="protein sequence ID" value="PLC50150.1"/>
    <property type="molecule type" value="Genomic_DNA"/>
</dbReference>
<keyword evidence="1" id="KW-0677">Repeat</keyword>
<evidence type="ECO:0000259" key="4">
    <source>
        <dbReference type="Pfam" id="PF20148"/>
    </source>
</evidence>
<gene>
    <name evidence="6" type="ORF">CR159_09085</name>
</gene>
<dbReference type="Proteomes" id="UP000234190">
    <property type="component" value="Unassembled WGS sequence"/>
</dbReference>
<proteinExistence type="predicted"/>
<dbReference type="NCBIfam" id="TIGR03696">
    <property type="entry name" value="Rhs_assc_core"/>
    <property type="match status" value="1"/>
</dbReference>
<dbReference type="Pfam" id="PF09994">
    <property type="entry name" value="T6SS_Tle1-like_cat"/>
    <property type="match status" value="1"/>
</dbReference>
<dbReference type="PANTHER" id="PTHR32305:SF15">
    <property type="entry name" value="PROTEIN RHSA-RELATED"/>
    <property type="match status" value="1"/>
</dbReference>
<evidence type="ECO:0000259" key="3">
    <source>
        <dbReference type="Pfam" id="PF09994"/>
    </source>
</evidence>
<reference evidence="6 7" key="1">
    <citation type="submission" date="2017-10" db="EMBL/GenBank/DDBJ databases">
        <title>Two draft genome sequences of Pusillimonas sp. strains isolated from a nitrate- and radionuclide-contaminated groundwater in Russia.</title>
        <authorList>
            <person name="Grouzdev D.S."/>
            <person name="Tourova T.P."/>
            <person name="Goeva M.A."/>
            <person name="Babich T.L."/>
            <person name="Sokolova D.S."/>
            <person name="Abdullin R."/>
            <person name="Poltaraus A.B."/>
            <person name="Toshchakov S.V."/>
            <person name="Nazina T.N."/>
        </authorList>
    </citation>
    <scope>NUCLEOTIDE SEQUENCE [LARGE SCALE GENOMIC DNA]</scope>
    <source>
        <strain evidence="6 7">JR1/69-3-13</strain>
    </source>
</reference>
<name>A0A2N4U549_9BURK</name>
<feature type="domain" description="T6SS Phospholipase effector Tle1-like catalytic" evidence="3">
    <location>
        <begin position="1027"/>
        <end position="1130"/>
    </location>
</feature>
<sequence>MVMFRMSCHVLVLLALSCAAYAQAAGTCAPSLLGQPCAEGGLAVASQAEPTLNLGVGNPIHIVTGNKYQQEIDLPANTSAPGIEIVRHYNALDRRASTVGTGWQLSYDTRLAYAGNRWQIIQADGSRIDFSVTAGKPADNQHGKLQSAGQYWIWTWPTGRQLWFNTTGHLVRLDAGRHLALDIERNPQPGPLAGTISKVSNKQGQTLFFSYRIGGGRAYLAHIDTALGRFQYHHEAPDIAAPGLQRLTRMTRPDGMQRRYLYEPALQAGNAGVLTGIETASANTPQAIRSNTWGYDAQGRAVLSARGDPASQVDRISIRYERQATAHQSGLTVVTNAAQQETRFETAIRGGRFVLANVMGVACPGCAAPGSLARHDHDGKLIAINGTRLQRDAAGHIRKLEPHGSGWPGLALHYGPLGNREAWHSDATGTERITYNKQSLPARRTWANADSVDYHYDSLRRPVRLLENNKEGTQETTLRWRGSRLVHIGHPNETESRQYDRRGQLIRRKIERVAASPAAALHYTESFEYDAQRRLTRHHLPEGGSLAYRWGAGGRLLGIVWHDAQGVAHAVIKSTAGKDGYCHGNGLCLRTANDGQGQASQLAVYRGDQAIWSLNHAYDPQGRLHHEHHRLTGQKADISWRYAYDAKSRLVGARGGPVSDPPAATDGASLWYAWNDDGSLAASRNNGTTHRPAFRRDASGLPLAFGDTVLEYGPNRRLTAVHRQGKTLARYRHNAFGHRIVQHSEQGPTNYFYLNNQLVAESRPGLAPTSVKADATPNITRRYIYAHHVPVGFIDYTGGGPDTAQLFAVHADFLGAPRLVTDARQALRWLAAYSPTGAATRLAGDLALDLRLPGQVFDHATGWHDNVMRTYLPEAGQYLEPDPLGPIPENQAFGYADQQPRRYVDPLGLVLFAFDGTRNGPDTLSNVWKLSQAYTDGPVYYHTGPGNSMYLDWDGATGWDAPQILENQWQSLLNALERTASRNERLPIDIIGYSRGAALARHFGNLINQHTRNGLFSYRDASRPAVSACVDLRFMGLFDTVAQFGIAGSHNANYDLTIAPAWAWVAHAVALHERRWLFPLTIASDTEGYNIVEAPFIGAHADIGGGATRTDDGQSSVRGDLADVTLNWMLWQARAASLRFGTLAEGDREITDPILHDGRSSIARSLQNGDRRLNQADGSLLLNYQDDHDRLGRAQRAATEPMIARPENWRALNTSEVGTVDLTGYAQWLHDELGWQELPT</sequence>
<accession>A0A2N4U549</accession>
<dbReference type="PANTHER" id="PTHR32305">
    <property type="match status" value="1"/>
</dbReference>
<keyword evidence="7" id="KW-1185">Reference proteome</keyword>
<dbReference type="InterPro" id="IPR045351">
    <property type="entry name" value="DUF6531"/>
</dbReference>
<feature type="domain" description="DUF6531" evidence="4">
    <location>
        <begin position="57"/>
        <end position="130"/>
    </location>
</feature>
<dbReference type="Pfam" id="PF20148">
    <property type="entry name" value="DUF6531"/>
    <property type="match status" value="1"/>
</dbReference>
<comment type="caution">
    <text evidence="6">The sequence shown here is derived from an EMBL/GenBank/DDBJ whole genome shotgun (WGS) entry which is preliminary data.</text>
</comment>
<organism evidence="6 7">
    <name type="scientific">Pollutimonas subterranea</name>
    <dbReference type="NCBI Taxonomy" id="2045210"/>
    <lineage>
        <taxon>Bacteria</taxon>
        <taxon>Pseudomonadati</taxon>
        <taxon>Pseudomonadota</taxon>
        <taxon>Betaproteobacteria</taxon>
        <taxon>Burkholderiales</taxon>
        <taxon>Alcaligenaceae</taxon>
        <taxon>Pollutimonas</taxon>
    </lineage>
</organism>
<evidence type="ECO:0000256" key="1">
    <source>
        <dbReference type="ARBA" id="ARBA00022737"/>
    </source>
</evidence>
<dbReference type="Pfam" id="PF25023">
    <property type="entry name" value="TEN_YD-shell"/>
    <property type="match status" value="1"/>
</dbReference>
<evidence type="ECO:0000313" key="7">
    <source>
        <dbReference type="Proteomes" id="UP000234190"/>
    </source>
</evidence>
<keyword evidence="2" id="KW-0732">Signal</keyword>
<dbReference type="SUPFAM" id="SSF53474">
    <property type="entry name" value="alpha/beta-Hydrolases"/>
    <property type="match status" value="1"/>
</dbReference>
<dbReference type="InterPro" id="IPR006530">
    <property type="entry name" value="YD"/>
</dbReference>
<feature type="chain" id="PRO_5014716934" description="RHS repeat-associated core domain-containing protein" evidence="2">
    <location>
        <begin position="25"/>
        <end position="1240"/>
    </location>
</feature>
<evidence type="ECO:0000256" key="2">
    <source>
        <dbReference type="SAM" id="SignalP"/>
    </source>
</evidence>
<dbReference type="PROSITE" id="PS51257">
    <property type="entry name" value="PROKAR_LIPOPROTEIN"/>
    <property type="match status" value="1"/>
</dbReference>
<dbReference type="InterPro" id="IPR018712">
    <property type="entry name" value="Tle1-like_cat"/>
</dbReference>
<protein>
    <recommendedName>
        <fullName evidence="8">RHS repeat-associated core domain-containing protein</fullName>
    </recommendedName>
</protein>
<evidence type="ECO:0000313" key="6">
    <source>
        <dbReference type="EMBL" id="PLC50150.1"/>
    </source>
</evidence>
<dbReference type="AlphaFoldDB" id="A0A2N4U549"/>
<evidence type="ECO:0000259" key="5">
    <source>
        <dbReference type="Pfam" id="PF25023"/>
    </source>
</evidence>
<dbReference type="InterPro" id="IPR029058">
    <property type="entry name" value="AB_hydrolase_fold"/>
</dbReference>
<feature type="signal peptide" evidence="2">
    <location>
        <begin position="1"/>
        <end position="24"/>
    </location>
</feature>
<dbReference type="InterPro" id="IPR022385">
    <property type="entry name" value="Rhs_assc_core"/>
</dbReference>
<dbReference type="InterPro" id="IPR050708">
    <property type="entry name" value="T6SS_VgrG/RHS"/>
</dbReference>
<dbReference type="Gene3D" id="2.180.10.10">
    <property type="entry name" value="RHS repeat-associated core"/>
    <property type="match status" value="1"/>
</dbReference>
<dbReference type="InterPro" id="IPR056823">
    <property type="entry name" value="TEN-like_YD-shell"/>
</dbReference>